<reference evidence="1" key="1">
    <citation type="submission" date="2021-02" db="EMBL/GenBank/DDBJ databases">
        <authorList>
            <person name="Nowell W R."/>
        </authorList>
    </citation>
    <scope>NUCLEOTIDE SEQUENCE</scope>
</reference>
<evidence type="ECO:0000313" key="2">
    <source>
        <dbReference type="Proteomes" id="UP000663889"/>
    </source>
</evidence>
<gene>
    <name evidence="1" type="ORF">SEV965_LOCUS39989</name>
</gene>
<accession>A0A815ZQG3</accession>
<evidence type="ECO:0000313" key="1">
    <source>
        <dbReference type="EMBL" id="CAF1585250.1"/>
    </source>
</evidence>
<dbReference type="AlphaFoldDB" id="A0A815ZQG3"/>
<name>A0A815ZQG3_9BILA</name>
<proteinExistence type="predicted"/>
<comment type="caution">
    <text evidence="1">The sequence shown here is derived from an EMBL/GenBank/DDBJ whole genome shotgun (WGS) entry which is preliminary data.</text>
</comment>
<dbReference type="Proteomes" id="UP000663889">
    <property type="component" value="Unassembled WGS sequence"/>
</dbReference>
<sequence>PRRYPFKVLLQQPYPIINVDVHFLSI</sequence>
<organism evidence="1 2">
    <name type="scientific">Rotaria sordida</name>
    <dbReference type="NCBI Taxonomy" id="392033"/>
    <lineage>
        <taxon>Eukaryota</taxon>
        <taxon>Metazoa</taxon>
        <taxon>Spiralia</taxon>
        <taxon>Gnathifera</taxon>
        <taxon>Rotifera</taxon>
        <taxon>Eurotatoria</taxon>
        <taxon>Bdelloidea</taxon>
        <taxon>Philodinida</taxon>
        <taxon>Philodinidae</taxon>
        <taxon>Rotaria</taxon>
    </lineage>
</organism>
<dbReference type="EMBL" id="CAJNOU010020467">
    <property type="protein sequence ID" value="CAF1585250.1"/>
    <property type="molecule type" value="Genomic_DNA"/>
</dbReference>
<feature type="non-terminal residue" evidence="1">
    <location>
        <position position="1"/>
    </location>
</feature>
<protein>
    <submittedName>
        <fullName evidence="1">Uncharacterized protein</fullName>
    </submittedName>
</protein>